<reference evidence="3" key="2">
    <citation type="journal article" date="2015" name="Fish Shellfish Immunol.">
        <title>Early steps in the European eel (Anguilla anguilla)-Vibrio vulnificus interaction in the gills: Role of the RtxA13 toxin.</title>
        <authorList>
            <person name="Callol A."/>
            <person name="Pajuelo D."/>
            <person name="Ebbesson L."/>
            <person name="Teles M."/>
            <person name="MacKenzie S."/>
            <person name="Amaro C."/>
        </authorList>
    </citation>
    <scope>NUCLEOTIDE SEQUENCE</scope>
</reference>
<accession>A0A0E9X4I2</accession>
<keyword evidence="2" id="KW-0812">Transmembrane</keyword>
<evidence type="ECO:0000313" key="3">
    <source>
        <dbReference type="EMBL" id="JAH96770.1"/>
    </source>
</evidence>
<reference evidence="3" key="1">
    <citation type="submission" date="2014-11" db="EMBL/GenBank/DDBJ databases">
        <authorList>
            <person name="Amaro Gonzalez C."/>
        </authorList>
    </citation>
    <scope>NUCLEOTIDE SEQUENCE</scope>
</reference>
<protein>
    <submittedName>
        <fullName evidence="3">Uncharacterized protein</fullName>
    </submittedName>
</protein>
<dbReference type="EMBL" id="GBXM01011807">
    <property type="protein sequence ID" value="JAH96770.1"/>
    <property type="molecule type" value="Transcribed_RNA"/>
</dbReference>
<name>A0A0E9X4I2_ANGAN</name>
<proteinExistence type="predicted"/>
<organism evidence="3">
    <name type="scientific">Anguilla anguilla</name>
    <name type="common">European freshwater eel</name>
    <name type="synonym">Muraena anguilla</name>
    <dbReference type="NCBI Taxonomy" id="7936"/>
    <lineage>
        <taxon>Eukaryota</taxon>
        <taxon>Metazoa</taxon>
        <taxon>Chordata</taxon>
        <taxon>Craniata</taxon>
        <taxon>Vertebrata</taxon>
        <taxon>Euteleostomi</taxon>
        <taxon>Actinopterygii</taxon>
        <taxon>Neopterygii</taxon>
        <taxon>Teleostei</taxon>
        <taxon>Anguilliformes</taxon>
        <taxon>Anguillidae</taxon>
        <taxon>Anguilla</taxon>
    </lineage>
</organism>
<feature type="transmembrane region" description="Helical" evidence="2">
    <location>
        <begin position="87"/>
        <end position="105"/>
    </location>
</feature>
<dbReference type="AlphaFoldDB" id="A0A0E9X4I2"/>
<keyword evidence="2" id="KW-0472">Membrane</keyword>
<evidence type="ECO:0000256" key="1">
    <source>
        <dbReference type="SAM" id="MobiDB-lite"/>
    </source>
</evidence>
<feature type="region of interest" description="Disordered" evidence="1">
    <location>
        <begin position="1"/>
        <end position="36"/>
    </location>
</feature>
<evidence type="ECO:0000256" key="2">
    <source>
        <dbReference type="SAM" id="Phobius"/>
    </source>
</evidence>
<keyword evidence="2" id="KW-1133">Transmembrane helix</keyword>
<feature type="compositionally biased region" description="Basic residues" evidence="1">
    <location>
        <begin position="1"/>
        <end position="12"/>
    </location>
</feature>
<sequence>MSHWRKKGKGKVTTKAANFRNKHTGPGMDMLWGGGSVHGVRERTTQEPKEGEVPPAAECYFIPRCMIFLYGPGPPHNPLSRPCQYRCGIRSAFMWYMILLSLLWSTGKVSSGSPL</sequence>